<dbReference type="Pfam" id="PF12776">
    <property type="entry name" value="Myb_DNA-bind_3"/>
    <property type="match status" value="1"/>
</dbReference>
<dbReference type="PANTHER" id="PTHR46929:SF15">
    <property type="entry name" value="MYB_SANT-LIKE DOMAIN-CONTAINING PROTEIN"/>
    <property type="match status" value="1"/>
</dbReference>
<name>A0A835FH67_9POAL</name>
<protein>
    <recommendedName>
        <fullName evidence="1">Myb/SANT-like domain-containing protein</fullName>
    </recommendedName>
</protein>
<accession>A0A835FH67</accession>
<keyword evidence="3" id="KW-1185">Reference proteome</keyword>
<comment type="caution">
    <text evidence="2">The sequence shown here is derived from an EMBL/GenBank/DDBJ whole genome shotgun (WGS) entry which is preliminary data.</text>
</comment>
<evidence type="ECO:0000259" key="1">
    <source>
        <dbReference type="Pfam" id="PF12776"/>
    </source>
</evidence>
<organism evidence="2 3">
    <name type="scientific">Digitaria exilis</name>
    <dbReference type="NCBI Taxonomy" id="1010633"/>
    <lineage>
        <taxon>Eukaryota</taxon>
        <taxon>Viridiplantae</taxon>
        <taxon>Streptophyta</taxon>
        <taxon>Embryophyta</taxon>
        <taxon>Tracheophyta</taxon>
        <taxon>Spermatophyta</taxon>
        <taxon>Magnoliopsida</taxon>
        <taxon>Liliopsida</taxon>
        <taxon>Poales</taxon>
        <taxon>Poaceae</taxon>
        <taxon>PACMAD clade</taxon>
        <taxon>Panicoideae</taxon>
        <taxon>Panicodae</taxon>
        <taxon>Paniceae</taxon>
        <taxon>Anthephorinae</taxon>
        <taxon>Digitaria</taxon>
    </lineage>
</organism>
<reference evidence="2" key="1">
    <citation type="submission" date="2020-07" db="EMBL/GenBank/DDBJ databases">
        <title>Genome sequence and genetic diversity analysis of an under-domesticated orphan crop, white fonio (Digitaria exilis).</title>
        <authorList>
            <person name="Bennetzen J.L."/>
            <person name="Chen S."/>
            <person name="Ma X."/>
            <person name="Wang X."/>
            <person name="Yssel A.E.J."/>
            <person name="Chaluvadi S.R."/>
            <person name="Johnson M."/>
            <person name="Gangashetty P."/>
            <person name="Hamidou F."/>
            <person name="Sanogo M.D."/>
            <person name="Zwaenepoel A."/>
            <person name="Wallace J."/>
            <person name="Van De Peer Y."/>
            <person name="Van Deynze A."/>
        </authorList>
    </citation>
    <scope>NUCLEOTIDE SEQUENCE</scope>
    <source>
        <tissue evidence="2">Leaves</tissue>
    </source>
</reference>
<dbReference type="OrthoDB" id="651046at2759"/>
<dbReference type="InterPro" id="IPR024752">
    <property type="entry name" value="Myb/SANT-like_dom"/>
</dbReference>
<evidence type="ECO:0000313" key="3">
    <source>
        <dbReference type="Proteomes" id="UP000636709"/>
    </source>
</evidence>
<dbReference type="PANTHER" id="PTHR46929">
    <property type="entry name" value="EXPRESSED PROTEIN"/>
    <property type="match status" value="1"/>
</dbReference>
<sequence>MFNVNRIMAASKGSYRVYLTWTDEMDAALLAVIVEHHNNGDHAQNGWKPHVYNAAIRNVREKCGVEITKDNIASRCKTFDKHYEIISKILSQSGFGWDWENDKLLIDSDDVWNRYVEANKVLNVLKLQLKKFKKHHYIYPKRGSELVRPYFLSLEIWGTSFDDALKSTEPLPLRHVTPPAEILASLQLIPELSTCDLLKVHNKLVLSERLYQALMELPIAFRKEWLLILNVNNGM</sequence>
<feature type="domain" description="Myb/SANT-like" evidence="1">
    <location>
        <begin position="20"/>
        <end position="115"/>
    </location>
</feature>
<gene>
    <name evidence="2" type="ORF">HU200_011991</name>
</gene>
<dbReference type="Proteomes" id="UP000636709">
    <property type="component" value="Unassembled WGS sequence"/>
</dbReference>
<dbReference type="AlphaFoldDB" id="A0A835FH67"/>
<proteinExistence type="predicted"/>
<evidence type="ECO:0000313" key="2">
    <source>
        <dbReference type="EMBL" id="KAF8751983.1"/>
    </source>
</evidence>
<dbReference type="EMBL" id="JACEFO010000949">
    <property type="protein sequence ID" value="KAF8751983.1"/>
    <property type="molecule type" value="Genomic_DNA"/>
</dbReference>